<dbReference type="AlphaFoldDB" id="A0A822CMD3"/>
<organism evidence="2 3">
    <name type="scientific">Rotaria socialis</name>
    <dbReference type="NCBI Taxonomy" id="392032"/>
    <lineage>
        <taxon>Eukaryota</taxon>
        <taxon>Metazoa</taxon>
        <taxon>Spiralia</taxon>
        <taxon>Gnathifera</taxon>
        <taxon>Rotifera</taxon>
        <taxon>Eurotatoria</taxon>
        <taxon>Bdelloidea</taxon>
        <taxon>Philodinida</taxon>
        <taxon>Philodinidae</taxon>
        <taxon>Rotaria</taxon>
    </lineage>
</organism>
<name>A0A822CMD3_9BILA</name>
<dbReference type="EMBL" id="CAJOBR010049284">
    <property type="protein sequence ID" value="CAF5046826.1"/>
    <property type="molecule type" value="Genomic_DNA"/>
</dbReference>
<gene>
    <name evidence="2" type="ORF">QYT958_LOCUS41794</name>
</gene>
<proteinExistence type="predicted"/>
<dbReference type="Proteomes" id="UP000663848">
    <property type="component" value="Unassembled WGS sequence"/>
</dbReference>
<feature type="non-terminal residue" evidence="2">
    <location>
        <position position="1"/>
    </location>
</feature>
<feature type="compositionally biased region" description="Basic and acidic residues" evidence="1">
    <location>
        <begin position="9"/>
        <end position="20"/>
    </location>
</feature>
<feature type="region of interest" description="Disordered" evidence="1">
    <location>
        <begin position="1"/>
        <end position="41"/>
    </location>
</feature>
<evidence type="ECO:0000256" key="1">
    <source>
        <dbReference type="SAM" id="MobiDB-lite"/>
    </source>
</evidence>
<comment type="caution">
    <text evidence="2">The sequence shown here is derived from an EMBL/GenBank/DDBJ whole genome shotgun (WGS) entry which is preliminary data.</text>
</comment>
<reference evidence="2" key="1">
    <citation type="submission" date="2021-02" db="EMBL/GenBank/DDBJ databases">
        <authorList>
            <person name="Nowell W R."/>
        </authorList>
    </citation>
    <scope>NUCLEOTIDE SEQUENCE</scope>
</reference>
<evidence type="ECO:0000313" key="3">
    <source>
        <dbReference type="Proteomes" id="UP000663848"/>
    </source>
</evidence>
<protein>
    <submittedName>
        <fullName evidence="2">Uncharacterized protein</fullName>
    </submittedName>
</protein>
<evidence type="ECO:0000313" key="2">
    <source>
        <dbReference type="EMBL" id="CAF5046826.1"/>
    </source>
</evidence>
<sequence>SRMTNGGFYRDRSGALREDPTGTLADDCYRRAQQAPRYDLH</sequence>
<accession>A0A822CMD3</accession>